<comment type="caution">
    <text evidence="2">The sequence shown here is derived from an EMBL/GenBank/DDBJ whole genome shotgun (WGS) entry which is preliminary data.</text>
</comment>
<dbReference type="EMBL" id="JBCFQK010000058">
    <property type="protein sequence ID" value="MFA9195973.1"/>
    <property type="molecule type" value="Genomic_DNA"/>
</dbReference>
<gene>
    <name evidence="2" type="ORF">AAGV33_16330</name>
</gene>
<dbReference type="RefSeq" id="WP_373393449.1">
    <property type="nucleotide sequence ID" value="NZ_JBCFQJ010000058.1"/>
</dbReference>
<dbReference type="InterPro" id="IPR002559">
    <property type="entry name" value="Transposase_11"/>
</dbReference>
<proteinExistence type="predicted"/>
<protein>
    <submittedName>
        <fullName evidence="2">Transposase</fullName>
    </submittedName>
</protein>
<accession>A0ABV4TPF4</accession>
<sequence>NDYDLSNDEVAHFYNQRGAIEKEFDVLKNDFGWNNLPFSKLEQNTVFLFFTAICRNLYDYIINQFSARFKCLSPSFRIKKFIFRFITIPAKWIRNARQNKLKIYGNLCFKT</sequence>
<name>A0ABV4TPF4_9FLAO</name>
<dbReference type="Proteomes" id="UP001574170">
    <property type="component" value="Unassembled WGS sequence"/>
</dbReference>
<evidence type="ECO:0000313" key="2">
    <source>
        <dbReference type="EMBL" id="MFA9195973.1"/>
    </source>
</evidence>
<evidence type="ECO:0000259" key="1">
    <source>
        <dbReference type="Pfam" id="PF01609"/>
    </source>
</evidence>
<evidence type="ECO:0000313" key="3">
    <source>
        <dbReference type="Proteomes" id="UP001574170"/>
    </source>
</evidence>
<keyword evidence="3" id="KW-1185">Reference proteome</keyword>
<feature type="domain" description="Transposase IS4-like" evidence="1">
    <location>
        <begin position="3"/>
        <end position="57"/>
    </location>
</feature>
<dbReference type="Pfam" id="PF01609">
    <property type="entry name" value="DDE_Tnp_1"/>
    <property type="match status" value="1"/>
</dbReference>
<reference evidence="2 3" key="1">
    <citation type="submission" date="2024-04" db="EMBL/GenBank/DDBJ databases">
        <title>New Clade of Flavobacterium.</title>
        <authorList>
            <person name="Matos L."/>
            <person name="Proenca D.N."/>
            <person name="Fransisco R.M."/>
            <person name="Chung A.P."/>
            <person name="Maccario L."/>
            <person name="Sorensen S.J."/>
            <person name="Morais P.V."/>
        </authorList>
    </citation>
    <scope>NUCLEOTIDE SEQUENCE [LARGE SCALE GENOMIC DNA]</scope>
    <source>
        <strain evidence="2 3">FBOR7N2.3</strain>
    </source>
</reference>
<organism evidence="2 3">
    <name type="scientific">Flavobacterium magnesitis</name>
    <dbReference type="NCBI Taxonomy" id="3138077"/>
    <lineage>
        <taxon>Bacteria</taxon>
        <taxon>Pseudomonadati</taxon>
        <taxon>Bacteroidota</taxon>
        <taxon>Flavobacteriia</taxon>
        <taxon>Flavobacteriales</taxon>
        <taxon>Flavobacteriaceae</taxon>
        <taxon>Flavobacterium</taxon>
    </lineage>
</organism>
<feature type="non-terminal residue" evidence="2">
    <location>
        <position position="1"/>
    </location>
</feature>